<organism evidence="1 2">
    <name type="scientific">Ixodes persulcatus</name>
    <name type="common">Taiga tick</name>
    <dbReference type="NCBI Taxonomy" id="34615"/>
    <lineage>
        <taxon>Eukaryota</taxon>
        <taxon>Metazoa</taxon>
        <taxon>Ecdysozoa</taxon>
        <taxon>Arthropoda</taxon>
        <taxon>Chelicerata</taxon>
        <taxon>Arachnida</taxon>
        <taxon>Acari</taxon>
        <taxon>Parasitiformes</taxon>
        <taxon>Ixodida</taxon>
        <taxon>Ixodoidea</taxon>
        <taxon>Ixodidae</taxon>
        <taxon>Ixodinae</taxon>
        <taxon>Ixodes</taxon>
    </lineage>
</organism>
<reference evidence="1 2" key="1">
    <citation type="journal article" date="2020" name="Cell">
        <title>Large-Scale Comparative Analyses of Tick Genomes Elucidate Their Genetic Diversity and Vector Capacities.</title>
        <authorList>
            <consortium name="Tick Genome and Microbiome Consortium (TIGMIC)"/>
            <person name="Jia N."/>
            <person name="Wang J."/>
            <person name="Shi W."/>
            <person name="Du L."/>
            <person name="Sun Y."/>
            <person name="Zhan W."/>
            <person name="Jiang J.F."/>
            <person name="Wang Q."/>
            <person name="Zhang B."/>
            <person name="Ji P."/>
            <person name="Bell-Sakyi L."/>
            <person name="Cui X.M."/>
            <person name="Yuan T.T."/>
            <person name="Jiang B.G."/>
            <person name="Yang W.F."/>
            <person name="Lam T.T."/>
            <person name="Chang Q.C."/>
            <person name="Ding S.J."/>
            <person name="Wang X.J."/>
            <person name="Zhu J.G."/>
            <person name="Ruan X.D."/>
            <person name="Zhao L."/>
            <person name="Wei J.T."/>
            <person name="Ye R.Z."/>
            <person name="Que T.C."/>
            <person name="Du C.H."/>
            <person name="Zhou Y.H."/>
            <person name="Cheng J.X."/>
            <person name="Dai P.F."/>
            <person name="Guo W.B."/>
            <person name="Han X.H."/>
            <person name="Huang E.J."/>
            <person name="Li L.F."/>
            <person name="Wei W."/>
            <person name="Gao Y.C."/>
            <person name="Liu J.Z."/>
            <person name="Shao H.Z."/>
            <person name="Wang X."/>
            <person name="Wang C.C."/>
            <person name="Yang T.C."/>
            <person name="Huo Q.B."/>
            <person name="Li W."/>
            <person name="Chen H.Y."/>
            <person name="Chen S.E."/>
            <person name="Zhou L.G."/>
            <person name="Ni X.B."/>
            <person name="Tian J.H."/>
            <person name="Sheng Y."/>
            <person name="Liu T."/>
            <person name="Pan Y.S."/>
            <person name="Xia L.Y."/>
            <person name="Li J."/>
            <person name="Zhao F."/>
            <person name="Cao W.C."/>
        </authorList>
    </citation>
    <scope>NUCLEOTIDE SEQUENCE [LARGE SCALE GENOMIC DNA]</scope>
    <source>
        <strain evidence="1">Iper-2018</strain>
    </source>
</reference>
<gene>
    <name evidence="1" type="ORF">HPB47_005192</name>
</gene>
<dbReference type="EMBL" id="JABSTQ010010779">
    <property type="protein sequence ID" value="KAG0417983.1"/>
    <property type="molecule type" value="Genomic_DNA"/>
</dbReference>
<comment type="caution">
    <text evidence="1">The sequence shown here is derived from an EMBL/GenBank/DDBJ whole genome shotgun (WGS) entry which is preliminary data.</text>
</comment>
<accession>A0AC60PDL3</accession>
<protein>
    <submittedName>
        <fullName evidence="1">Uncharacterized protein</fullName>
    </submittedName>
</protein>
<keyword evidence="2" id="KW-1185">Reference proteome</keyword>
<name>A0AC60PDL3_IXOPE</name>
<proteinExistence type="predicted"/>
<evidence type="ECO:0000313" key="2">
    <source>
        <dbReference type="Proteomes" id="UP000805193"/>
    </source>
</evidence>
<sequence length="323" mass="35572">MVEIQALKSRLDRLNSKTSKLEPQKYPFVSVVHLGPRQPEGAQLEDRDEVAENVRVAISGLVSVPELQCKLLIWASKRKTEKCETPVTSVLQDAEAGLEGQDDEVAWRWPSERAKTLRGPLRSVLDFQKSLYQKGVLRCESCRRFGHLRDDCKKTYADVVNCGPEDDASELLMDQDEAGDAAGGNLEGSQPRGRAETTVVIPPPETSTTAELPADNTDSLKPVGDDVARISALQGDEREHDYARRELSLAAVEGENDQKDGEMDAVSSSAKRPLEPTPTQEPGQPENLQERVLQTWQTVISKRGRCHVAPQGPPEGHVPKAPQ</sequence>
<evidence type="ECO:0000313" key="1">
    <source>
        <dbReference type="EMBL" id="KAG0417983.1"/>
    </source>
</evidence>
<dbReference type="Proteomes" id="UP000805193">
    <property type="component" value="Unassembled WGS sequence"/>
</dbReference>